<gene>
    <name evidence="2" type="ORF">C1SCF055_LOCUS18072</name>
</gene>
<evidence type="ECO:0000313" key="2">
    <source>
        <dbReference type="EMBL" id="CAI3991142.1"/>
    </source>
</evidence>
<dbReference type="AlphaFoldDB" id="A0A9P1CF74"/>
<dbReference type="EMBL" id="CAMXCT010001557">
    <property type="protein sequence ID" value="CAI3991142.1"/>
    <property type="molecule type" value="Genomic_DNA"/>
</dbReference>
<keyword evidence="4" id="KW-1185">Reference proteome</keyword>
<keyword evidence="1" id="KW-0472">Membrane</keyword>
<proteinExistence type="predicted"/>
<evidence type="ECO:0000313" key="3">
    <source>
        <dbReference type="EMBL" id="CAL4778454.1"/>
    </source>
</evidence>
<dbReference type="EMBL" id="CAMXCT030001557">
    <property type="protein sequence ID" value="CAL4778454.1"/>
    <property type="molecule type" value="Genomic_DNA"/>
</dbReference>
<feature type="transmembrane region" description="Helical" evidence="1">
    <location>
        <begin position="251"/>
        <end position="271"/>
    </location>
</feature>
<feature type="transmembrane region" description="Helical" evidence="1">
    <location>
        <begin position="61"/>
        <end position="80"/>
    </location>
</feature>
<organism evidence="2">
    <name type="scientific">Cladocopium goreaui</name>
    <dbReference type="NCBI Taxonomy" id="2562237"/>
    <lineage>
        <taxon>Eukaryota</taxon>
        <taxon>Sar</taxon>
        <taxon>Alveolata</taxon>
        <taxon>Dinophyceae</taxon>
        <taxon>Suessiales</taxon>
        <taxon>Symbiodiniaceae</taxon>
        <taxon>Cladocopium</taxon>
    </lineage>
</organism>
<evidence type="ECO:0000313" key="4">
    <source>
        <dbReference type="Proteomes" id="UP001152797"/>
    </source>
</evidence>
<dbReference type="Proteomes" id="UP001152797">
    <property type="component" value="Unassembled WGS sequence"/>
</dbReference>
<comment type="caution">
    <text evidence="2">The sequence shown here is derived from an EMBL/GenBank/DDBJ whole genome shotgun (WGS) entry which is preliminary data.</text>
</comment>
<dbReference type="EMBL" id="CAMXCT020001557">
    <property type="protein sequence ID" value="CAL1144517.1"/>
    <property type="molecule type" value="Genomic_DNA"/>
</dbReference>
<reference evidence="3 4" key="2">
    <citation type="submission" date="2024-05" db="EMBL/GenBank/DDBJ databases">
        <authorList>
            <person name="Chen Y."/>
            <person name="Shah S."/>
            <person name="Dougan E. K."/>
            <person name="Thang M."/>
            <person name="Chan C."/>
        </authorList>
    </citation>
    <scope>NUCLEOTIDE SEQUENCE [LARGE SCALE GENOMIC DNA]</scope>
</reference>
<accession>A0A9P1CF74</accession>
<keyword evidence="1 3" id="KW-0812">Transmembrane</keyword>
<keyword evidence="1" id="KW-1133">Transmembrane helix</keyword>
<evidence type="ECO:0000256" key="1">
    <source>
        <dbReference type="SAM" id="Phobius"/>
    </source>
</evidence>
<sequence length="334" mass="37177">MCIGGREQMTAPKVTDPFAECVAVLRRVEGEFHFALPLRLLGAVLLVLGSCWAFTRFVVANSFLLVIFAGAACLVLSVLADPRGLVRFLPEEQRDFLFNGRIFDILHDDTPVVNAIRKWGPVQLLLAQDGKQAEPIQHLVQNMEPEVLRLVLCRSFFSFLPGPLRLLMLPSEQLSSETLEAKGDAKETTVTKVTENVEEVPSVEWIQNFLQVRNQKKQEKIKYPELMPLVASTLGLQLAPFMAYGRSFFRWVQFVALTSGIGSLLSAGLFFHDTGRYALQRAASGLLQRSVVPDARWSKVAAAVSLFSAGGAIVVSIVCERCKRRWAESDREGR</sequence>
<protein>
    <submittedName>
        <fullName evidence="3">Transmembrane protein</fullName>
    </submittedName>
</protein>
<feature type="transmembrane region" description="Helical" evidence="1">
    <location>
        <begin position="36"/>
        <end position="55"/>
    </location>
</feature>
<name>A0A9P1CF74_9DINO</name>
<dbReference type="OrthoDB" id="438148at2759"/>
<reference evidence="2" key="1">
    <citation type="submission" date="2022-10" db="EMBL/GenBank/DDBJ databases">
        <authorList>
            <person name="Chen Y."/>
            <person name="Dougan E. K."/>
            <person name="Chan C."/>
            <person name="Rhodes N."/>
            <person name="Thang M."/>
        </authorList>
    </citation>
    <scope>NUCLEOTIDE SEQUENCE</scope>
</reference>